<evidence type="ECO:0000313" key="4">
    <source>
        <dbReference type="Proteomes" id="UP000236584"/>
    </source>
</evidence>
<evidence type="ECO:0000259" key="2">
    <source>
        <dbReference type="Pfam" id="PF08241"/>
    </source>
</evidence>
<dbReference type="Pfam" id="PF08241">
    <property type="entry name" value="Methyltransf_11"/>
    <property type="match status" value="1"/>
</dbReference>
<dbReference type="KEGG" id="srub:C2R22_04010"/>
<evidence type="ECO:0000313" key="3">
    <source>
        <dbReference type="EMBL" id="AUV80926.1"/>
    </source>
</evidence>
<gene>
    <name evidence="3" type="ORF">C2R22_04010</name>
</gene>
<dbReference type="PANTHER" id="PTHR43591">
    <property type="entry name" value="METHYLTRANSFERASE"/>
    <property type="match status" value="1"/>
</dbReference>
<evidence type="ECO:0000256" key="1">
    <source>
        <dbReference type="SAM" id="MobiDB-lite"/>
    </source>
</evidence>
<name>A0A2I8VG81_9EURY</name>
<dbReference type="InterPro" id="IPR029063">
    <property type="entry name" value="SAM-dependent_MTases_sf"/>
</dbReference>
<dbReference type="Proteomes" id="UP000236584">
    <property type="component" value="Chromosome"/>
</dbReference>
<keyword evidence="3" id="KW-0489">Methyltransferase</keyword>
<organism evidence="3 4">
    <name type="scientific">Salinigranum rubrum</name>
    <dbReference type="NCBI Taxonomy" id="755307"/>
    <lineage>
        <taxon>Archaea</taxon>
        <taxon>Methanobacteriati</taxon>
        <taxon>Methanobacteriota</taxon>
        <taxon>Stenosarchaea group</taxon>
        <taxon>Halobacteria</taxon>
        <taxon>Halobacteriales</taxon>
        <taxon>Haloferacaceae</taxon>
        <taxon>Salinigranum</taxon>
    </lineage>
</organism>
<dbReference type="InterPro" id="IPR013216">
    <property type="entry name" value="Methyltransf_11"/>
</dbReference>
<dbReference type="EMBL" id="CP026309">
    <property type="protein sequence ID" value="AUV80926.1"/>
    <property type="molecule type" value="Genomic_DNA"/>
</dbReference>
<feature type="region of interest" description="Disordered" evidence="1">
    <location>
        <begin position="1"/>
        <end position="21"/>
    </location>
</feature>
<sequence>MRPRPAVTSRSHNRPDGGVATTQDFYSRWARLYDTIARRSPGVQSLRERAADRLAPPAGGVVVDMGCGTGANLPFLSGQVGPEGRVLGVDFTPGVLAVARDRLSTLPDTGPGAPVGVVRGDATRPPVRDADAVFASFVSGMLADPADAVDHWADVVGPGGRLGLLDLARSTHPLGRPLNGLFRAVVRGTSPPGTRSRVSTSPAALLDRRVVAAHRALFDRCVDVEHETHALGYARLTAGTVADS</sequence>
<dbReference type="CDD" id="cd02440">
    <property type="entry name" value="AdoMet_MTases"/>
    <property type="match status" value="1"/>
</dbReference>
<dbReference type="AlphaFoldDB" id="A0A2I8VG81"/>
<dbReference type="SUPFAM" id="SSF53335">
    <property type="entry name" value="S-adenosyl-L-methionine-dependent methyltransferases"/>
    <property type="match status" value="1"/>
</dbReference>
<keyword evidence="4" id="KW-1185">Reference proteome</keyword>
<accession>A0A2I8VG81</accession>
<reference evidence="3 4" key="1">
    <citation type="submission" date="2018-01" db="EMBL/GenBank/DDBJ databases">
        <title>Complete genome sequence of Salinigranum rubrum GX10T, an extremely halophilic archaeon isolated from a marine solar saltern.</title>
        <authorList>
            <person name="Han S."/>
        </authorList>
    </citation>
    <scope>NUCLEOTIDE SEQUENCE [LARGE SCALE GENOMIC DNA]</scope>
    <source>
        <strain evidence="3 4">GX10</strain>
    </source>
</reference>
<dbReference type="PANTHER" id="PTHR43591:SF24">
    <property type="entry name" value="2-METHOXY-6-POLYPRENYL-1,4-BENZOQUINOL METHYLASE, MITOCHONDRIAL"/>
    <property type="match status" value="1"/>
</dbReference>
<feature type="domain" description="Methyltransferase type 11" evidence="2">
    <location>
        <begin position="63"/>
        <end position="162"/>
    </location>
</feature>
<dbReference type="GO" id="GO:0008757">
    <property type="term" value="F:S-adenosylmethionine-dependent methyltransferase activity"/>
    <property type="evidence" value="ECO:0007669"/>
    <property type="project" value="InterPro"/>
</dbReference>
<proteinExistence type="predicted"/>
<keyword evidence="3" id="KW-0808">Transferase</keyword>
<dbReference type="Gene3D" id="3.40.50.150">
    <property type="entry name" value="Vaccinia Virus protein VP39"/>
    <property type="match status" value="1"/>
</dbReference>
<protein>
    <submittedName>
        <fullName evidence="3">Alkanonic acid methyltransferase</fullName>
    </submittedName>
</protein>
<dbReference type="GO" id="GO:0032259">
    <property type="term" value="P:methylation"/>
    <property type="evidence" value="ECO:0007669"/>
    <property type="project" value="UniProtKB-KW"/>
</dbReference>